<dbReference type="AlphaFoldDB" id="A0AAE3NKF7"/>
<gene>
    <name evidence="1" type="ORF">LBW55_10685</name>
</gene>
<evidence type="ECO:0000313" key="1">
    <source>
        <dbReference type="EMBL" id="MDB0522081.1"/>
    </source>
</evidence>
<dbReference type="Proteomes" id="UP001143674">
    <property type="component" value="Unassembled WGS sequence"/>
</dbReference>
<dbReference type="RefSeq" id="WP_139111333.1">
    <property type="nucleotide sequence ID" value="NZ_JABZEH010000001.1"/>
</dbReference>
<organism evidence="1 2">
    <name type="scientific">Ralstonia solanacearum</name>
    <name type="common">Pseudomonas solanacearum</name>
    <dbReference type="NCBI Taxonomy" id="305"/>
    <lineage>
        <taxon>Bacteria</taxon>
        <taxon>Pseudomonadati</taxon>
        <taxon>Pseudomonadota</taxon>
        <taxon>Betaproteobacteria</taxon>
        <taxon>Burkholderiales</taxon>
        <taxon>Burkholderiaceae</taxon>
        <taxon>Ralstonia</taxon>
        <taxon>Ralstonia solanacearum species complex</taxon>
    </lineage>
</organism>
<sequence>MTLALRALFAAAPRFGGRLGAHFAFCPETHYNTSLIKSHPAEDGRMIWALRPFFFASAGWRHREILQEKRASD</sequence>
<evidence type="ECO:0000313" key="2">
    <source>
        <dbReference type="Proteomes" id="UP001143674"/>
    </source>
</evidence>
<accession>A0AAE3NKF7</accession>
<comment type="caution">
    <text evidence="1">The sequence shown here is derived from an EMBL/GenBank/DDBJ whole genome shotgun (WGS) entry which is preliminary data.</text>
</comment>
<proteinExistence type="predicted"/>
<name>A0AAE3NKF7_RALSL</name>
<reference evidence="1" key="1">
    <citation type="submission" date="2021-09" db="EMBL/GenBank/DDBJ databases">
        <title>Genomic analysis of Ralstonia spp.</title>
        <authorList>
            <person name="Aburjaile F."/>
            <person name="Ariute J.C."/>
            <person name="Pais A.K.L."/>
            <person name="Albuquerque G.M.R."/>
            <person name="Silva A.M.F."/>
            <person name="Brenig B."/>
            <person name="Azevedo V."/>
            <person name="Matiuzzi M."/>
            <person name="Ramos R."/>
            <person name="Goes-Neto A."/>
            <person name="Soares S."/>
            <person name="Iseppon A.M.B."/>
            <person name="Souza E."/>
            <person name="Gama M."/>
        </authorList>
    </citation>
    <scope>NUCLEOTIDE SEQUENCE</scope>
    <source>
        <strain evidence="1">B4</strain>
    </source>
</reference>
<protein>
    <submittedName>
        <fullName evidence="1">Uncharacterized protein</fullName>
    </submittedName>
</protein>
<dbReference type="EMBL" id="JAIVEX010000005">
    <property type="protein sequence ID" value="MDB0522081.1"/>
    <property type="molecule type" value="Genomic_DNA"/>
</dbReference>